<reference evidence="4" key="1">
    <citation type="journal article" date="2023" name="Mol. Phylogenet. Evol.">
        <title>Genome-scale phylogeny and comparative genomics of the fungal order Sordariales.</title>
        <authorList>
            <person name="Hensen N."/>
            <person name="Bonometti L."/>
            <person name="Westerberg I."/>
            <person name="Brannstrom I.O."/>
            <person name="Guillou S."/>
            <person name="Cros-Aarteil S."/>
            <person name="Calhoun S."/>
            <person name="Haridas S."/>
            <person name="Kuo A."/>
            <person name="Mondo S."/>
            <person name="Pangilinan J."/>
            <person name="Riley R."/>
            <person name="LaButti K."/>
            <person name="Andreopoulos B."/>
            <person name="Lipzen A."/>
            <person name="Chen C."/>
            <person name="Yan M."/>
            <person name="Daum C."/>
            <person name="Ng V."/>
            <person name="Clum A."/>
            <person name="Steindorff A."/>
            <person name="Ohm R.A."/>
            <person name="Martin F."/>
            <person name="Silar P."/>
            <person name="Natvig D.O."/>
            <person name="Lalanne C."/>
            <person name="Gautier V."/>
            <person name="Ament-Velasquez S.L."/>
            <person name="Kruys A."/>
            <person name="Hutchinson M.I."/>
            <person name="Powell A.J."/>
            <person name="Barry K."/>
            <person name="Miller A.N."/>
            <person name="Grigoriev I.V."/>
            <person name="Debuchy R."/>
            <person name="Gladieux P."/>
            <person name="Hiltunen Thoren M."/>
            <person name="Johannesson H."/>
        </authorList>
    </citation>
    <scope>NUCLEOTIDE SEQUENCE</scope>
    <source>
        <strain evidence="4">PSN243</strain>
    </source>
</reference>
<evidence type="ECO:0000256" key="2">
    <source>
        <dbReference type="ARBA" id="ARBA00023002"/>
    </source>
</evidence>
<dbReference type="Gene3D" id="3.40.50.720">
    <property type="entry name" value="NAD(P)-binding Rossmann-like Domain"/>
    <property type="match status" value="1"/>
</dbReference>
<dbReference type="SMART" id="SM00822">
    <property type="entry name" value="PKS_KR"/>
    <property type="match status" value="1"/>
</dbReference>
<keyword evidence="2" id="KW-0560">Oxidoreductase</keyword>
<proteinExistence type="inferred from homology"/>
<gene>
    <name evidence="4" type="ORF">QBC34DRAFT_486666</name>
</gene>
<dbReference type="EMBL" id="MU865955">
    <property type="protein sequence ID" value="KAK4446610.1"/>
    <property type="molecule type" value="Genomic_DNA"/>
</dbReference>
<dbReference type="CDD" id="cd05233">
    <property type="entry name" value="SDR_c"/>
    <property type="match status" value="1"/>
</dbReference>
<comment type="caution">
    <text evidence="4">The sequence shown here is derived from an EMBL/GenBank/DDBJ whole genome shotgun (WGS) entry which is preliminary data.</text>
</comment>
<organism evidence="4 5">
    <name type="scientific">Podospora aff. communis PSN243</name>
    <dbReference type="NCBI Taxonomy" id="3040156"/>
    <lineage>
        <taxon>Eukaryota</taxon>
        <taxon>Fungi</taxon>
        <taxon>Dikarya</taxon>
        <taxon>Ascomycota</taxon>
        <taxon>Pezizomycotina</taxon>
        <taxon>Sordariomycetes</taxon>
        <taxon>Sordariomycetidae</taxon>
        <taxon>Sordariales</taxon>
        <taxon>Podosporaceae</taxon>
        <taxon>Podospora</taxon>
    </lineage>
</organism>
<keyword evidence="5" id="KW-1185">Reference proteome</keyword>
<dbReference type="SUPFAM" id="SSF51735">
    <property type="entry name" value="NAD(P)-binding Rossmann-fold domains"/>
    <property type="match status" value="1"/>
</dbReference>
<dbReference type="InterPro" id="IPR002347">
    <property type="entry name" value="SDR_fam"/>
</dbReference>
<evidence type="ECO:0000313" key="4">
    <source>
        <dbReference type="EMBL" id="KAK4446610.1"/>
    </source>
</evidence>
<sequence length="291" mass="31007">MAMPSPITPYHQKLYPAIDPTRPELSTAGKSILITGAGSGIGAETALAFAKSGASHIGLVGRRASALESTKSNITSSHPNVTVHILPADITSLPSITSALQTFASSLPSGNQKIDVLVACAGYINAIAPLSQTDPVDFWKVFEVNVQGNYNLLRAFRDVRAAEAVVLHVDTAMAHMAYIPGYAAYQASKLAATKVFEHFGAEEEGVRVVQYHPGLYKTEIGGTTEHLGLPWDEIDLAGGFAVWAASEEAGFLDGRFVWAAWDVDGLKELRGRLEGDRGLFTVGLEGFPVVK</sequence>
<dbReference type="PRINTS" id="PR00081">
    <property type="entry name" value="GDHRDH"/>
</dbReference>
<evidence type="ECO:0000259" key="3">
    <source>
        <dbReference type="SMART" id="SM00822"/>
    </source>
</evidence>
<dbReference type="PANTHER" id="PTHR42901">
    <property type="entry name" value="ALCOHOL DEHYDROGENASE"/>
    <property type="match status" value="1"/>
</dbReference>
<dbReference type="AlphaFoldDB" id="A0AAV9GFG6"/>
<evidence type="ECO:0000256" key="1">
    <source>
        <dbReference type="ARBA" id="ARBA00006484"/>
    </source>
</evidence>
<protein>
    <submittedName>
        <fullName evidence="4">Short chain dehydrogenase reductase</fullName>
    </submittedName>
</protein>
<feature type="domain" description="Ketoreductase" evidence="3">
    <location>
        <begin position="30"/>
        <end position="202"/>
    </location>
</feature>
<comment type="similarity">
    <text evidence="1">Belongs to the short-chain dehydrogenases/reductases (SDR) family.</text>
</comment>
<name>A0AAV9GFG6_9PEZI</name>
<evidence type="ECO:0000313" key="5">
    <source>
        <dbReference type="Proteomes" id="UP001321760"/>
    </source>
</evidence>
<dbReference type="Proteomes" id="UP001321760">
    <property type="component" value="Unassembled WGS sequence"/>
</dbReference>
<dbReference type="InterPro" id="IPR057326">
    <property type="entry name" value="KR_dom"/>
</dbReference>
<accession>A0AAV9GFG6</accession>
<dbReference type="Pfam" id="PF00106">
    <property type="entry name" value="adh_short"/>
    <property type="match status" value="1"/>
</dbReference>
<reference evidence="4" key="2">
    <citation type="submission" date="2023-05" db="EMBL/GenBank/DDBJ databases">
        <authorList>
            <consortium name="Lawrence Berkeley National Laboratory"/>
            <person name="Steindorff A."/>
            <person name="Hensen N."/>
            <person name="Bonometti L."/>
            <person name="Westerberg I."/>
            <person name="Brannstrom I.O."/>
            <person name="Guillou S."/>
            <person name="Cros-Aarteil S."/>
            <person name="Calhoun S."/>
            <person name="Haridas S."/>
            <person name="Kuo A."/>
            <person name="Mondo S."/>
            <person name="Pangilinan J."/>
            <person name="Riley R."/>
            <person name="Labutti K."/>
            <person name="Andreopoulos B."/>
            <person name="Lipzen A."/>
            <person name="Chen C."/>
            <person name="Yanf M."/>
            <person name="Daum C."/>
            <person name="Ng V."/>
            <person name="Clum A."/>
            <person name="Ohm R."/>
            <person name="Martin F."/>
            <person name="Silar P."/>
            <person name="Natvig D."/>
            <person name="Lalanne C."/>
            <person name="Gautier V."/>
            <person name="Ament-Velasquez S.L."/>
            <person name="Kruys A."/>
            <person name="Hutchinson M.I."/>
            <person name="Powell A.J."/>
            <person name="Barry K."/>
            <person name="Miller A.N."/>
            <person name="Grigoriev I.V."/>
            <person name="Debuchy R."/>
            <person name="Gladieux P."/>
            <person name="Thoren M.H."/>
            <person name="Johannesson H."/>
        </authorList>
    </citation>
    <scope>NUCLEOTIDE SEQUENCE</scope>
    <source>
        <strain evidence="4">PSN243</strain>
    </source>
</reference>
<dbReference type="InterPro" id="IPR036291">
    <property type="entry name" value="NAD(P)-bd_dom_sf"/>
</dbReference>
<dbReference type="PANTHER" id="PTHR42901:SF1">
    <property type="entry name" value="ALCOHOL DEHYDROGENASE"/>
    <property type="match status" value="1"/>
</dbReference>
<dbReference type="GO" id="GO:0016491">
    <property type="term" value="F:oxidoreductase activity"/>
    <property type="evidence" value="ECO:0007669"/>
    <property type="project" value="UniProtKB-KW"/>
</dbReference>